<proteinExistence type="predicted"/>
<evidence type="ECO:0000313" key="2">
    <source>
        <dbReference type="EMBL" id="RDV16818.1"/>
    </source>
</evidence>
<dbReference type="OrthoDB" id="885901at2"/>
<evidence type="ECO:0000313" key="3">
    <source>
        <dbReference type="Proteomes" id="UP000256708"/>
    </source>
</evidence>
<dbReference type="EMBL" id="QRGR01000003">
    <property type="protein sequence ID" value="RDV16818.1"/>
    <property type="molecule type" value="Genomic_DNA"/>
</dbReference>
<dbReference type="PROSITE" id="PS50801">
    <property type="entry name" value="STAS"/>
    <property type="match status" value="1"/>
</dbReference>
<dbReference type="Pfam" id="PF01740">
    <property type="entry name" value="STAS"/>
    <property type="match status" value="1"/>
</dbReference>
<dbReference type="InterPro" id="IPR002645">
    <property type="entry name" value="STAS_dom"/>
</dbReference>
<sequence>MAVIVQQVQDCHFITAIGCFNGDDCRQLRQVIADAKDQHIRHVLVDCERITSVTTEALRIVLSQTTHAEATGINLLFYHVNTKTQEIIDKTGLDSVLHIVLSLKEAYQYCKQHT</sequence>
<name>A0A3D8LHJ4_9BACT</name>
<organism evidence="2 3">
    <name type="scientific">Pontibacter diazotrophicus</name>
    <dbReference type="NCBI Taxonomy" id="1400979"/>
    <lineage>
        <taxon>Bacteria</taxon>
        <taxon>Pseudomonadati</taxon>
        <taxon>Bacteroidota</taxon>
        <taxon>Cytophagia</taxon>
        <taxon>Cytophagales</taxon>
        <taxon>Hymenobacteraceae</taxon>
        <taxon>Pontibacter</taxon>
    </lineage>
</organism>
<accession>A0A3D8LHJ4</accession>
<dbReference type="RefSeq" id="WP_115564092.1">
    <property type="nucleotide sequence ID" value="NZ_QRGR01000003.1"/>
</dbReference>
<dbReference type="Gene3D" id="3.30.750.24">
    <property type="entry name" value="STAS domain"/>
    <property type="match status" value="1"/>
</dbReference>
<dbReference type="AlphaFoldDB" id="A0A3D8LHJ4"/>
<dbReference type="CDD" id="cd07043">
    <property type="entry name" value="STAS_anti-anti-sigma_factors"/>
    <property type="match status" value="1"/>
</dbReference>
<comment type="caution">
    <text evidence="2">The sequence shown here is derived from an EMBL/GenBank/DDBJ whole genome shotgun (WGS) entry which is preliminary data.</text>
</comment>
<keyword evidence="3" id="KW-1185">Reference proteome</keyword>
<dbReference type="Proteomes" id="UP000256708">
    <property type="component" value="Unassembled WGS sequence"/>
</dbReference>
<dbReference type="SUPFAM" id="SSF52091">
    <property type="entry name" value="SpoIIaa-like"/>
    <property type="match status" value="1"/>
</dbReference>
<evidence type="ECO:0000259" key="1">
    <source>
        <dbReference type="PROSITE" id="PS50801"/>
    </source>
</evidence>
<reference evidence="3" key="1">
    <citation type="submission" date="2018-08" db="EMBL/GenBank/DDBJ databases">
        <authorList>
            <person name="Liu Z.-W."/>
            <person name="Du Z.-J."/>
        </authorList>
    </citation>
    <scope>NUCLEOTIDE SEQUENCE [LARGE SCALE GENOMIC DNA]</scope>
    <source>
        <strain evidence="3">H4X</strain>
    </source>
</reference>
<feature type="domain" description="STAS" evidence="1">
    <location>
        <begin position="28"/>
        <end position="110"/>
    </location>
</feature>
<dbReference type="InterPro" id="IPR036513">
    <property type="entry name" value="STAS_dom_sf"/>
</dbReference>
<protein>
    <submittedName>
        <fullName evidence="2">Anti-sigma factor antagonist</fullName>
    </submittedName>
</protein>
<gene>
    <name evidence="2" type="ORF">DXT99_03300</name>
</gene>